<dbReference type="InterPro" id="IPR001387">
    <property type="entry name" value="Cro/C1-type_HTH"/>
</dbReference>
<dbReference type="NCBIfam" id="TIGR02612">
    <property type="entry name" value="mob_myst_A"/>
    <property type="match status" value="1"/>
</dbReference>
<dbReference type="RefSeq" id="WP_236986139.1">
    <property type="nucleotide sequence ID" value="NZ_AP023086.1"/>
</dbReference>
<name>A0AAN1WFI5_9GAMM</name>
<evidence type="ECO:0000313" key="2">
    <source>
        <dbReference type="EMBL" id="BCD96651.1"/>
    </source>
</evidence>
<evidence type="ECO:0000313" key="3">
    <source>
        <dbReference type="Proteomes" id="UP001320119"/>
    </source>
</evidence>
<dbReference type="SUPFAM" id="SSF47413">
    <property type="entry name" value="lambda repressor-like DNA-binding domains"/>
    <property type="match status" value="1"/>
</dbReference>
<dbReference type="CDD" id="cd00093">
    <property type="entry name" value="HTH_XRE"/>
    <property type="match status" value="1"/>
</dbReference>
<dbReference type="InterPro" id="IPR010982">
    <property type="entry name" value="Lambda_DNA-bd_dom_sf"/>
</dbReference>
<accession>A0AAN1WFI5</accession>
<reference evidence="2 3" key="1">
    <citation type="journal article" date="2022" name="IScience">
        <title>An ultrasensitive nanofiber-based assay for enzymatic hydrolysis and deep-sea microbial degradation of cellulose.</title>
        <authorList>
            <person name="Tsudome M."/>
            <person name="Tachioka M."/>
            <person name="Miyazaki M."/>
            <person name="Uchimura K."/>
            <person name="Tsuda M."/>
            <person name="Takaki Y."/>
            <person name="Deguchi S."/>
        </authorList>
    </citation>
    <scope>NUCLEOTIDE SEQUENCE [LARGE SCALE GENOMIC DNA]</scope>
    <source>
        <strain evidence="2 3">GE09</strain>
    </source>
</reference>
<dbReference type="Gene3D" id="1.10.260.40">
    <property type="entry name" value="lambda repressor-like DNA-binding domains"/>
    <property type="match status" value="1"/>
</dbReference>
<keyword evidence="3" id="KW-1185">Reference proteome</keyword>
<dbReference type="Proteomes" id="UP001320119">
    <property type="component" value="Chromosome"/>
</dbReference>
<organism evidence="2 3">
    <name type="scientific">Marinagarivorans cellulosilyticus</name>
    <dbReference type="NCBI Taxonomy" id="2721545"/>
    <lineage>
        <taxon>Bacteria</taxon>
        <taxon>Pseudomonadati</taxon>
        <taxon>Pseudomonadota</taxon>
        <taxon>Gammaproteobacteria</taxon>
        <taxon>Cellvibrionales</taxon>
        <taxon>Cellvibrionaceae</taxon>
        <taxon>Marinagarivorans</taxon>
    </lineage>
</organism>
<dbReference type="AlphaFoldDB" id="A0AAN1WFI5"/>
<dbReference type="GO" id="GO:0003677">
    <property type="term" value="F:DNA binding"/>
    <property type="evidence" value="ECO:0007669"/>
    <property type="project" value="InterPro"/>
</dbReference>
<dbReference type="EMBL" id="AP023086">
    <property type="protein sequence ID" value="BCD96651.1"/>
    <property type="molecule type" value="Genomic_DNA"/>
</dbReference>
<protein>
    <recommendedName>
        <fullName evidence="1">HTH cro/C1-type domain-containing protein</fullName>
    </recommendedName>
</protein>
<proteinExistence type="predicted"/>
<dbReference type="InterPro" id="IPR013435">
    <property type="entry name" value="Mobile_mystery_prot_A"/>
</dbReference>
<dbReference type="KEGG" id="marq:MARGE09_P0851"/>
<gene>
    <name evidence="2" type="ORF">MARGE09_P0851</name>
</gene>
<evidence type="ECO:0000259" key="1">
    <source>
        <dbReference type="PROSITE" id="PS50943"/>
    </source>
</evidence>
<dbReference type="Pfam" id="PF01381">
    <property type="entry name" value="HTH_3"/>
    <property type="match status" value="1"/>
</dbReference>
<dbReference type="SMART" id="SM00530">
    <property type="entry name" value="HTH_XRE"/>
    <property type="match status" value="1"/>
</dbReference>
<sequence>MGLKTLIARQYREQINEVRKKLEGLSTPSEGWLRTARKALGMSGAQFARRAGVSRALVSKTEISENSGSVTLKTMQQMAAAMNCRFVYAVVPERDVEDILDARAHEKASEIVKQAGVHMALEDQALSNERLHAEIERLGKELRDTPSNLWDE</sequence>
<feature type="domain" description="HTH cro/C1-type" evidence="1">
    <location>
        <begin position="33"/>
        <end position="89"/>
    </location>
</feature>
<dbReference type="PROSITE" id="PS50943">
    <property type="entry name" value="HTH_CROC1"/>
    <property type="match status" value="1"/>
</dbReference>